<dbReference type="PRINTS" id="PR01550">
    <property type="entry name" value="TOP6AFAMILY"/>
</dbReference>
<dbReference type="PANTHER" id="PTHR10848:SF0">
    <property type="entry name" value="MEIOTIC RECOMBINATION PROTEIN SPO11"/>
    <property type="match status" value="1"/>
</dbReference>
<protein>
    <recommendedName>
        <fullName evidence="4">DNA topoisomerase (ATP-hydrolyzing)</fullName>
        <ecNumber evidence="4">5.6.2.2</ecNumber>
    </recommendedName>
</protein>
<evidence type="ECO:0000256" key="6">
    <source>
        <dbReference type="ARBA" id="ARBA00022842"/>
    </source>
</evidence>
<dbReference type="EC" id="5.6.2.2" evidence="4"/>
<evidence type="ECO:0000256" key="7">
    <source>
        <dbReference type="ARBA" id="ARBA00023029"/>
    </source>
</evidence>
<reference evidence="14" key="1">
    <citation type="journal article" date="2020" name="Stud. Mycol.">
        <title>101 Dothideomycetes genomes: a test case for predicting lifestyles and emergence of pathogens.</title>
        <authorList>
            <person name="Haridas S."/>
            <person name="Albert R."/>
            <person name="Binder M."/>
            <person name="Bloem J."/>
            <person name="Labutti K."/>
            <person name="Salamov A."/>
            <person name="Andreopoulos B."/>
            <person name="Baker S."/>
            <person name="Barry K."/>
            <person name="Bills G."/>
            <person name="Bluhm B."/>
            <person name="Cannon C."/>
            <person name="Castanera R."/>
            <person name="Culley D."/>
            <person name="Daum C."/>
            <person name="Ezra D."/>
            <person name="Gonzalez J."/>
            <person name="Henrissat B."/>
            <person name="Kuo A."/>
            <person name="Liang C."/>
            <person name="Lipzen A."/>
            <person name="Lutzoni F."/>
            <person name="Magnuson J."/>
            <person name="Mondo S."/>
            <person name="Nolan M."/>
            <person name="Ohm R."/>
            <person name="Pangilinan J."/>
            <person name="Park H.-J."/>
            <person name="Ramirez L."/>
            <person name="Alfaro M."/>
            <person name="Sun H."/>
            <person name="Tritt A."/>
            <person name="Yoshinaga Y."/>
            <person name="Zwiers L.-H."/>
            <person name="Turgeon B."/>
            <person name="Goodwin S."/>
            <person name="Spatafora J."/>
            <person name="Crous P."/>
            <person name="Grigoriev I."/>
        </authorList>
    </citation>
    <scope>NUCLEOTIDE SEQUENCE</scope>
    <source>
        <strain evidence="14">ATCC 36951</strain>
    </source>
</reference>
<evidence type="ECO:0000256" key="1">
    <source>
        <dbReference type="ARBA" id="ARBA00000185"/>
    </source>
</evidence>
<comment type="cofactor">
    <cofactor evidence="2">
        <name>Mg(2+)</name>
        <dbReference type="ChEBI" id="CHEBI:18420"/>
    </cofactor>
</comment>
<evidence type="ECO:0000256" key="8">
    <source>
        <dbReference type="ARBA" id="ARBA00023125"/>
    </source>
</evidence>
<dbReference type="InterPro" id="IPR002815">
    <property type="entry name" value="Spo11/TopoVI_A"/>
</dbReference>
<evidence type="ECO:0000259" key="12">
    <source>
        <dbReference type="Pfam" id="PF04406"/>
    </source>
</evidence>
<dbReference type="AlphaFoldDB" id="A0A6A6CU57"/>
<dbReference type="GO" id="GO:0007131">
    <property type="term" value="P:reciprocal meiotic recombination"/>
    <property type="evidence" value="ECO:0007669"/>
    <property type="project" value="TreeGrafter"/>
</dbReference>
<dbReference type="InterPro" id="IPR036388">
    <property type="entry name" value="WH-like_DNA-bd_sf"/>
</dbReference>
<dbReference type="GeneID" id="54569076"/>
<dbReference type="Pfam" id="PF21180">
    <property type="entry name" value="TOP6A-Spo11_Toprim"/>
    <property type="match status" value="1"/>
</dbReference>
<feature type="region of interest" description="Disordered" evidence="11">
    <location>
        <begin position="56"/>
        <end position="81"/>
    </location>
</feature>
<dbReference type="GO" id="GO:0042138">
    <property type="term" value="P:meiotic DNA double-strand break formation"/>
    <property type="evidence" value="ECO:0007669"/>
    <property type="project" value="TreeGrafter"/>
</dbReference>
<name>A0A6A6CU57_ZASCE</name>
<dbReference type="InterPro" id="IPR034136">
    <property type="entry name" value="TOPRIM_Topo6A/Spo11"/>
</dbReference>
<proteinExistence type="inferred from homology"/>
<feature type="domain" description="Spo11/DNA topoisomerase VI subunit A N-terminal" evidence="12">
    <location>
        <begin position="143"/>
        <end position="204"/>
    </location>
</feature>
<dbReference type="Gene3D" id="1.10.10.10">
    <property type="entry name" value="Winged helix-like DNA-binding domain superfamily/Winged helix DNA-binding domain"/>
    <property type="match status" value="1"/>
</dbReference>
<sequence length="432" mass="47841">MDFDDDDFQDLFDEAQLLPDSSQESLNDQTANITFAEVADEDFDIPNLQRCRDANERKENDSDEMIEAGDSAPAEQEAYDQDSNVTAKIEACFERIVDALLNEKDEISITLKSRKTNRSARDGEATSSERLICFPGKSAEEAWRFSVVLRILELMHEATRTNTVLSKRDIFYRDPALFGKQSHVDRYVDDIALTFGVTRSSLNVTAAAKGLIAGAVNICHKDGSIVDARADREGMLITNVNEILSVDMSDVKFILVIEKEATFRSIAASDFWDVIRSQGVVMTGKGYPDLSSRAMLRLLSTASPQNGFASPPVYGLADFDPDGMAILSTYKYGSRALMHESEEHCVPQLQRIGLRSAHLLVGDDTQGAQGILALTARDRKKGTKLLSDNPNEMLDRSELQTMLMFNMKAELQLLDSVPGAVDGLLTAELKYP</sequence>
<keyword evidence="8 10" id="KW-0238">DNA-binding</keyword>
<dbReference type="SUPFAM" id="SSF56726">
    <property type="entry name" value="DNA topoisomerase IV, alpha subunit"/>
    <property type="match status" value="1"/>
</dbReference>
<evidence type="ECO:0000256" key="2">
    <source>
        <dbReference type="ARBA" id="ARBA00001946"/>
    </source>
</evidence>
<keyword evidence="6" id="KW-0460">Magnesium</keyword>
<evidence type="ECO:0000256" key="4">
    <source>
        <dbReference type="ARBA" id="ARBA00012895"/>
    </source>
</evidence>
<feature type="active site" description="O-(5'-phospho-DNA)-tyrosine intermediate" evidence="10">
    <location>
        <position position="172"/>
    </location>
</feature>
<dbReference type="GO" id="GO:0005524">
    <property type="term" value="F:ATP binding"/>
    <property type="evidence" value="ECO:0007669"/>
    <property type="project" value="InterPro"/>
</dbReference>
<evidence type="ECO:0000256" key="9">
    <source>
        <dbReference type="ARBA" id="ARBA00023235"/>
    </source>
</evidence>
<dbReference type="OrthoDB" id="5377392at2759"/>
<accession>A0A6A6CU57</accession>
<dbReference type="Proteomes" id="UP000799537">
    <property type="component" value="Unassembled WGS sequence"/>
</dbReference>
<dbReference type="InterPro" id="IPR013049">
    <property type="entry name" value="Spo11/TopoVI_A_N"/>
</dbReference>
<keyword evidence="9 10" id="KW-0413">Isomerase</keyword>
<evidence type="ECO:0000259" key="13">
    <source>
        <dbReference type="Pfam" id="PF21180"/>
    </source>
</evidence>
<dbReference type="GO" id="GO:0003918">
    <property type="term" value="F:DNA topoisomerase type II (double strand cut, ATP-hydrolyzing) activity"/>
    <property type="evidence" value="ECO:0007669"/>
    <property type="project" value="UniProtKB-UniRule"/>
</dbReference>
<dbReference type="GO" id="GO:0000228">
    <property type="term" value="C:nuclear chromosome"/>
    <property type="evidence" value="ECO:0007669"/>
    <property type="project" value="TreeGrafter"/>
</dbReference>
<evidence type="ECO:0000256" key="11">
    <source>
        <dbReference type="SAM" id="MobiDB-lite"/>
    </source>
</evidence>
<dbReference type="PANTHER" id="PTHR10848">
    <property type="entry name" value="MEIOTIC RECOMBINATION PROTEIN SPO11"/>
    <property type="match status" value="1"/>
</dbReference>
<dbReference type="InterPro" id="IPR036078">
    <property type="entry name" value="Spo11/TopoVI_A_sf"/>
</dbReference>
<organism evidence="14 15">
    <name type="scientific">Zasmidium cellare ATCC 36951</name>
    <dbReference type="NCBI Taxonomy" id="1080233"/>
    <lineage>
        <taxon>Eukaryota</taxon>
        <taxon>Fungi</taxon>
        <taxon>Dikarya</taxon>
        <taxon>Ascomycota</taxon>
        <taxon>Pezizomycotina</taxon>
        <taxon>Dothideomycetes</taxon>
        <taxon>Dothideomycetidae</taxon>
        <taxon>Mycosphaerellales</taxon>
        <taxon>Mycosphaerellaceae</taxon>
        <taxon>Zasmidium</taxon>
    </lineage>
</organism>
<dbReference type="EMBL" id="ML993584">
    <property type="protein sequence ID" value="KAF2170797.1"/>
    <property type="molecule type" value="Genomic_DNA"/>
</dbReference>
<comment type="similarity">
    <text evidence="3 10">Belongs to the TOP6A family.</text>
</comment>
<keyword evidence="5" id="KW-0479">Metal-binding</keyword>
<dbReference type="GO" id="GO:0003677">
    <property type="term" value="F:DNA binding"/>
    <property type="evidence" value="ECO:0007669"/>
    <property type="project" value="UniProtKB-UniRule"/>
</dbReference>
<evidence type="ECO:0000256" key="10">
    <source>
        <dbReference type="PROSITE-ProRule" id="PRU01385"/>
    </source>
</evidence>
<dbReference type="GO" id="GO:0046872">
    <property type="term" value="F:metal ion binding"/>
    <property type="evidence" value="ECO:0007669"/>
    <property type="project" value="UniProtKB-KW"/>
</dbReference>
<feature type="domain" description="Topoisomerase 6 subunit A/Spo11 TOPRIM" evidence="13">
    <location>
        <begin position="253"/>
        <end position="416"/>
    </location>
</feature>
<gene>
    <name evidence="14" type="ORF">M409DRAFT_63857</name>
</gene>
<evidence type="ECO:0000256" key="5">
    <source>
        <dbReference type="ARBA" id="ARBA00022723"/>
    </source>
</evidence>
<dbReference type="PROSITE" id="PS52041">
    <property type="entry name" value="TOPO_IIB"/>
    <property type="match status" value="1"/>
</dbReference>
<evidence type="ECO:0000313" key="14">
    <source>
        <dbReference type="EMBL" id="KAF2170797.1"/>
    </source>
</evidence>
<dbReference type="Gene3D" id="3.40.1360.10">
    <property type="match status" value="1"/>
</dbReference>
<evidence type="ECO:0000313" key="15">
    <source>
        <dbReference type="Proteomes" id="UP000799537"/>
    </source>
</evidence>
<dbReference type="GO" id="GO:0000706">
    <property type="term" value="P:meiotic DNA double-strand break processing"/>
    <property type="evidence" value="ECO:0007669"/>
    <property type="project" value="TreeGrafter"/>
</dbReference>
<comment type="catalytic activity">
    <reaction evidence="1 10">
        <text>ATP-dependent breakage, passage and rejoining of double-stranded DNA.</text>
        <dbReference type="EC" id="5.6.2.2"/>
    </reaction>
</comment>
<dbReference type="CDD" id="cd00223">
    <property type="entry name" value="TOPRIM_TopoIIB_SPO"/>
    <property type="match status" value="1"/>
</dbReference>
<keyword evidence="15" id="KW-1185">Reference proteome</keyword>
<dbReference type="Pfam" id="PF04406">
    <property type="entry name" value="TP6A_N"/>
    <property type="match status" value="1"/>
</dbReference>
<keyword evidence="7 10" id="KW-0799">Topoisomerase</keyword>
<evidence type="ECO:0000256" key="3">
    <source>
        <dbReference type="ARBA" id="ARBA00006559"/>
    </source>
</evidence>
<dbReference type="RefSeq" id="XP_033671686.1">
    <property type="nucleotide sequence ID" value="XM_033815804.1"/>
</dbReference>